<feature type="domain" description="Sulfatase-modifying factor enzyme-like" evidence="3">
    <location>
        <begin position="367"/>
        <end position="607"/>
    </location>
</feature>
<dbReference type="InterPro" id="IPR013229">
    <property type="entry name" value="PEGA"/>
</dbReference>
<dbReference type="Gene3D" id="3.90.1580.10">
    <property type="entry name" value="paralog of FGE (formylglycine-generating enzyme)"/>
    <property type="match status" value="1"/>
</dbReference>
<dbReference type="GO" id="GO:0120147">
    <property type="term" value="F:formylglycine-generating oxidase activity"/>
    <property type="evidence" value="ECO:0007669"/>
    <property type="project" value="TreeGrafter"/>
</dbReference>
<reference evidence="5" key="1">
    <citation type="submission" date="2019-02" db="EMBL/GenBank/DDBJ databases">
        <authorList>
            <person name="Gruber-Vodicka R. H."/>
            <person name="Seah K. B. B."/>
        </authorList>
    </citation>
    <scope>NUCLEOTIDE SEQUENCE</scope>
    <source>
        <strain evidence="5">BECK_S313</strain>
    </source>
</reference>
<dbReference type="InterPro" id="IPR051043">
    <property type="entry name" value="Sulfatase_Mod_Factor_Kinase"/>
</dbReference>
<accession>A0A450VME5</accession>
<dbReference type="InterPro" id="IPR042095">
    <property type="entry name" value="SUMF_sf"/>
</dbReference>
<evidence type="ECO:0000313" key="5">
    <source>
        <dbReference type="EMBL" id="VFK05870.1"/>
    </source>
</evidence>
<gene>
    <name evidence="5" type="ORF">BECKLPF1236B_GA0070989_100138</name>
</gene>
<feature type="compositionally biased region" description="Polar residues" evidence="1">
    <location>
        <begin position="23"/>
        <end position="37"/>
    </location>
</feature>
<dbReference type="AlphaFoldDB" id="A0A450VME5"/>
<dbReference type="PANTHER" id="PTHR23150:SF35">
    <property type="entry name" value="BLL6746 PROTEIN"/>
    <property type="match status" value="1"/>
</dbReference>
<feature type="transmembrane region" description="Helical" evidence="2">
    <location>
        <begin position="227"/>
        <end position="248"/>
    </location>
</feature>
<evidence type="ECO:0000259" key="4">
    <source>
        <dbReference type="Pfam" id="PF08308"/>
    </source>
</evidence>
<dbReference type="InterPro" id="IPR016187">
    <property type="entry name" value="CTDL_fold"/>
</dbReference>
<evidence type="ECO:0000259" key="3">
    <source>
        <dbReference type="Pfam" id="PF03781"/>
    </source>
</evidence>
<sequence length="611" mass="68848">MERKEERHPKEEKRTIEQGGIFTPNSVERNGSSSGSASDALPDETTYKRNLSHYAVTFSRALEKTYPEIDRTVREQLRQRSQDLGLTAEDVARIEDQVTAKAIAYRANLQQYRQAYRDIIRLGQPIDHQKRHKLKQRQRILGLANADVAAIENEIANEKVDTRIEPRRRNPQRFPKTVITDKHEPKTSKIRIEKSWVEKEAGAPSPRIAPITRIATPINPKPFPTKMAMGIIALLLLVGIGAYVYPLLQKEWGHFPWPIMSREEKRPHAEQPTESTQSTGQVIIRSNVPQDRVYINDQWVGHTGPDPHLLAAGEHTIRVEKPGFEPFETRIELAPNREEIISVQLIPEAPPPGKIFQDKLKDGSLGPKMIVLPAGKFLMGSPVGESMRYEGEGPQHPVRIAQPFAIGVTTITFNDYDRFAKATGRKLPKDGEWGRGNRPVINVSWYDAKAYAKWLGDQTGGKKYRLPSEAEWEYAARAGTTTPFSTGKCIHTKQANYKGDYDYADCGAKTGISRGKTVPVGSLPANPWGLREMHGNVWEWTTDCWHYHYENAPTDGSAWGKENNGYCSERVVRGGGWGSGPRSIRSAVRSWDWANAVTTDLGFRLVRVIQP</sequence>
<dbReference type="SUPFAM" id="SSF56436">
    <property type="entry name" value="C-type lectin-like"/>
    <property type="match status" value="1"/>
</dbReference>
<feature type="compositionally biased region" description="Basic and acidic residues" evidence="1">
    <location>
        <begin position="1"/>
        <end position="16"/>
    </location>
</feature>
<keyword evidence="2" id="KW-0812">Transmembrane</keyword>
<evidence type="ECO:0000256" key="2">
    <source>
        <dbReference type="SAM" id="Phobius"/>
    </source>
</evidence>
<feature type="domain" description="PEGA" evidence="4">
    <location>
        <begin position="280"/>
        <end position="345"/>
    </location>
</feature>
<protein>
    <submittedName>
        <fullName evidence="5">Formylglycine-generating enzyme, required for sulfatase activity, contains SUMF1/FGE domain</fullName>
    </submittedName>
</protein>
<keyword evidence="2" id="KW-1133">Transmembrane helix</keyword>
<dbReference type="EMBL" id="CAADFK010000001">
    <property type="protein sequence ID" value="VFK05870.1"/>
    <property type="molecule type" value="Genomic_DNA"/>
</dbReference>
<dbReference type="Pfam" id="PF08308">
    <property type="entry name" value="PEGA"/>
    <property type="match status" value="1"/>
</dbReference>
<feature type="region of interest" description="Disordered" evidence="1">
    <location>
        <begin position="1"/>
        <end position="43"/>
    </location>
</feature>
<name>A0A450VME5_9GAMM</name>
<dbReference type="PANTHER" id="PTHR23150">
    <property type="entry name" value="SULFATASE MODIFYING FACTOR 1, 2"/>
    <property type="match status" value="1"/>
</dbReference>
<dbReference type="Pfam" id="PF03781">
    <property type="entry name" value="FGE-sulfatase"/>
    <property type="match status" value="1"/>
</dbReference>
<evidence type="ECO:0000256" key="1">
    <source>
        <dbReference type="SAM" id="MobiDB-lite"/>
    </source>
</evidence>
<keyword evidence="2" id="KW-0472">Membrane</keyword>
<proteinExistence type="predicted"/>
<organism evidence="5">
    <name type="scientific">Candidatus Kentrum sp. LPFa</name>
    <dbReference type="NCBI Taxonomy" id="2126335"/>
    <lineage>
        <taxon>Bacteria</taxon>
        <taxon>Pseudomonadati</taxon>
        <taxon>Pseudomonadota</taxon>
        <taxon>Gammaproteobacteria</taxon>
        <taxon>Candidatus Kentrum</taxon>
    </lineage>
</organism>
<dbReference type="InterPro" id="IPR005532">
    <property type="entry name" value="SUMF_dom"/>
</dbReference>